<dbReference type="EMBL" id="DF973522">
    <property type="protein sequence ID" value="GAU33340.1"/>
    <property type="molecule type" value="Genomic_DNA"/>
</dbReference>
<feature type="chain" id="PRO_5016243656" description="Partial AB-hydrolase lipase domain-containing protein" evidence="1">
    <location>
        <begin position="29"/>
        <end position="331"/>
    </location>
</feature>
<gene>
    <name evidence="3" type="ORF">TSUD_166050</name>
</gene>
<feature type="signal peptide" evidence="1">
    <location>
        <begin position="1"/>
        <end position="28"/>
    </location>
</feature>
<dbReference type="Proteomes" id="UP000242715">
    <property type="component" value="Unassembled WGS sequence"/>
</dbReference>
<accession>A0A2Z6NAS5</accession>
<sequence>MVLLGLMKFSVLSLCFLVLTTFPFQVSSHGSFGKKPNGAYPSLADGICATSVIVHGYKCQELQVTTKDGYILSLQRIPEGRGEGSNGGTRKQPVILQHGVLVGTLIALASFSERKLVNQLKSAALLSPIAYLSHMNTALGVIAAKSFIGEITTLLGLAEFNPKSLPVEAFLKPLCADPGVDCFDLLTELTGKNCCLNSSTIDRFLMNEPQSTSTKNMVHLAQIVRHGVLAKFNYIRPDFNIMHYGEIFPPIYNLSNIPHDLPLFISYGGKDALSDVRDVQNLLDRLKFHDVDKRSIQFVKDYAHADYIMGFNAKDIVYNSVISFFNGQVNN</sequence>
<keyword evidence="4" id="KW-1185">Reference proteome</keyword>
<dbReference type="OrthoDB" id="9974421at2759"/>
<proteinExistence type="predicted"/>
<protein>
    <recommendedName>
        <fullName evidence="2">Partial AB-hydrolase lipase domain-containing protein</fullName>
    </recommendedName>
</protein>
<dbReference type="GO" id="GO:0006629">
    <property type="term" value="P:lipid metabolic process"/>
    <property type="evidence" value="ECO:0007669"/>
    <property type="project" value="InterPro"/>
</dbReference>
<evidence type="ECO:0000259" key="2">
    <source>
        <dbReference type="Pfam" id="PF04083"/>
    </source>
</evidence>
<organism evidence="3 4">
    <name type="scientific">Trifolium subterraneum</name>
    <name type="common">Subterranean clover</name>
    <dbReference type="NCBI Taxonomy" id="3900"/>
    <lineage>
        <taxon>Eukaryota</taxon>
        <taxon>Viridiplantae</taxon>
        <taxon>Streptophyta</taxon>
        <taxon>Embryophyta</taxon>
        <taxon>Tracheophyta</taxon>
        <taxon>Spermatophyta</taxon>
        <taxon>Magnoliopsida</taxon>
        <taxon>eudicotyledons</taxon>
        <taxon>Gunneridae</taxon>
        <taxon>Pentapetalae</taxon>
        <taxon>rosids</taxon>
        <taxon>fabids</taxon>
        <taxon>Fabales</taxon>
        <taxon>Fabaceae</taxon>
        <taxon>Papilionoideae</taxon>
        <taxon>50 kb inversion clade</taxon>
        <taxon>NPAAA clade</taxon>
        <taxon>Hologalegina</taxon>
        <taxon>IRL clade</taxon>
        <taxon>Trifolieae</taxon>
        <taxon>Trifolium</taxon>
    </lineage>
</organism>
<name>A0A2Z6NAS5_TRISU</name>
<dbReference type="PANTHER" id="PTHR11005">
    <property type="entry name" value="LYSOSOMAL ACID LIPASE-RELATED"/>
    <property type="match status" value="1"/>
</dbReference>
<dbReference type="AlphaFoldDB" id="A0A2Z6NAS5"/>
<keyword evidence="1" id="KW-0732">Signal</keyword>
<reference evidence="4" key="1">
    <citation type="journal article" date="2017" name="Front. Plant Sci.">
        <title>Climate Clever Clovers: New Paradigm to Reduce the Environmental Footprint of Ruminants by Breeding Low Methanogenic Forages Utilizing Haplotype Variation.</title>
        <authorList>
            <person name="Kaur P."/>
            <person name="Appels R."/>
            <person name="Bayer P.E."/>
            <person name="Keeble-Gagnere G."/>
            <person name="Wang J."/>
            <person name="Hirakawa H."/>
            <person name="Shirasawa K."/>
            <person name="Vercoe P."/>
            <person name="Stefanova K."/>
            <person name="Durmic Z."/>
            <person name="Nichols P."/>
            <person name="Revell C."/>
            <person name="Isobe S.N."/>
            <person name="Edwards D."/>
            <person name="Erskine W."/>
        </authorList>
    </citation>
    <scope>NUCLEOTIDE SEQUENCE [LARGE SCALE GENOMIC DNA]</scope>
    <source>
        <strain evidence="4">cv. Daliak</strain>
    </source>
</reference>
<dbReference type="SUPFAM" id="SSF53474">
    <property type="entry name" value="alpha/beta-Hydrolases"/>
    <property type="match status" value="1"/>
</dbReference>
<dbReference type="Pfam" id="PF04083">
    <property type="entry name" value="Abhydro_lipase"/>
    <property type="match status" value="1"/>
</dbReference>
<dbReference type="InterPro" id="IPR006693">
    <property type="entry name" value="AB_hydrolase_lipase"/>
</dbReference>
<evidence type="ECO:0000313" key="4">
    <source>
        <dbReference type="Proteomes" id="UP000242715"/>
    </source>
</evidence>
<dbReference type="Gene3D" id="3.40.50.1820">
    <property type="entry name" value="alpha/beta hydrolase"/>
    <property type="match status" value="2"/>
</dbReference>
<dbReference type="InterPro" id="IPR029058">
    <property type="entry name" value="AB_hydrolase_fold"/>
</dbReference>
<evidence type="ECO:0000256" key="1">
    <source>
        <dbReference type="SAM" id="SignalP"/>
    </source>
</evidence>
<feature type="domain" description="Partial AB-hydrolase lipase" evidence="2">
    <location>
        <begin position="53"/>
        <end position="101"/>
    </location>
</feature>
<evidence type="ECO:0000313" key="3">
    <source>
        <dbReference type="EMBL" id="GAU33340.1"/>
    </source>
</evidence>